<keyword evidence="3" id="KW-1185">Reference proteome</keyword>
<accession>A0ABQ9G672</accession>
<keyword evidence="1" id="KW-0472">Membrane</keyword>
<organism evidence="2 3">
    <name type="scientific">Dryococelus australis</name>
    <dbReference type="NCBI Taxonomy" id="614101"/>
    <lineage>
        <taxon>Eukaryota</taxon>
        <taxon>Metazoa</taxon>
        <taxon>Ecdysozoa</taxon>
        <taxon>Arthropoda</taxon>
        <taxon>Hexapoda</taxon>
        <taxon>Insecta</taxon>
        <taxon>Pterygota</taxon>
        <taxon>Neoptera</taxon>
        <taxon>Polyneoptera</taxon>
        <taxon>Phasmatodea</taxon>
        <taxon>Verophasmatodea</taxon>
        <taxon>Anareolatae</taxon>
        <taxon>Phasmatidae</taxon>
        <taxon>Eurycanthinae</taxon>
        <taxon>Dryococelus</taxon>
    </lineage>
</organism>
<evidence type="ECO:0000313" key="2">
    <source>
        <dbReference type="EMBL" id="KAJ8866981.1"/>
    </source>
</evidence>
<keyword evidence="1" id="KW-0812">Transmembrane</keyword>
<protein>
    <submittedName>
        <fullName evidence="2">Uncharacterized protein</fullName>
    </submittedName>
</protein>
<gene>
    <name evidence="2" type="ORF">PR048_032843</name>
</gene>
<name>A0ABQ9G672_9NEOP</name>
<dbReference type="EMBL" id="JARBHB010000016">
    <property type="protein sequence ID" value="KAJ8866981.1"/>
    <property type="molecule type" value="Genomic_DNA"/>
</dbReference>
<dbReference type="Proteomes" id="UP001159363">
    <property type="component" value="Chromosome 15"/>
</dbReference>
<sequence length="100" mass="11788">MLDTLAESVMEESSKKHYYIGNYKTDNLLYTTKPFRLTPSSYSNEIIFNYHIPRARRVVENTLGAKCFVFRILRIPILLKQTYLLSLVVTEAYLLYIIFL</sequence>
<evidence type="ECO:0000256" key="1">
    <source>
        <dbReference type="SAM" id="Phobius"/>
    </source>
</evidence>
<comment type="caution">
    <text evidence="2">The sequence shown here is derived from an EMBL/GenBank/DDBJ whole genome shotgun (WGS) entry which is preliminary data.</text>
</comment>
<evidence type="ECO:0000313" key="3">
    <source>
        <dbReference type="Proteomes" id="UP001159363"/>
    </source>
</evidence>
<keyword evidence="1" id="KW-1133">Transmembrane helix</keyword>
<proteinExistence type="predicted"/>
<reference evidence="2 3" key="1">
    <citation type="submission" date="2023-02" db="EMBL/GenBank/DDBJ databases">
        <title>LHISI_Scaffold_Assembly.</title>
        <authorList>
            <person name="Stuart O.P."/>
            <person name="Cleave R."/>
            <person name="Magrath M.J.L."/>
            <person name="Mikheyev A.S."/>
        </authorList>
    </citation>
    <scope>NUCLEOTIDE SEQUENCE [LARGE SCALE GENOMIC DNA]</scope>
    <source>
        <strain evidence="2">Daus_M_001</strain>
        <tissue evidence="2">Leg muscle</tissue>
    </source>
</reference>
<feature type="transmembrane region" description="Helical" evidence="1">
    <location>
        <begin position="82"/>
        <end position="99"/>
    </location>
</feature>